<reference evidence="1 3" key="1">
    <citation type="submission" date="2017-09" db="EMBL/GenBank/DDBJ databases">
        <title>Bacterial strain isolated from the female urinary microbiota.</title>
        <authorList>
            <person name="Thomas-White K."/>
            <person name="Kumar N."/>
            <person name="Forster S."/>
            <person name="Putonti C."/>
            <person name="Lawley T."/>
            <person name="Wolfe A.J."/>
        </authorList>
    </citation>
    <scope>NUCLEOTIDE SEQUENCE [LARGE SCALE GENOMIC DNA]</scope>
    <source>
        <strain evidence="1 3">UMB0680</strain>
    </source>
</reference>
<gene>
    <name evidence="1" type="ORF">CJ198_01040</name>
    <name evidence="2" type="ORF">EW640_03875</name>
</gene>
<dbReference type="Proteomes" id="UP000501518">
    <property type="component" value="Chromosome"/>
</dbReference>
<dbReference type="KEGG" id="blut:EW640_03875"/>
<reference evidence="2 4" key="2">
    <citation type="submission" date="2019-02" db="EMBL/GenBank/DDBJ databases">
        <title>Complete Genome Sequence and Methylome Analysis of Brevibacterium luteolum NEB1784.</title>
        <authorList>
            <person name="Fomenkov A."/>
            <person name="Roberts R.J."/>
        </authorList>
    </citation>
    <scope>NUCLEOTIDE SEQUENCE [LARGE SCALE GENOMIC DNA]</scope>
    <source>
        <strain evidence="2 4">NEB1784</strain>
    </source>
</reference>
<evidence type="ECO:0000313" key="1">
    <source>
        <dbReference type="EMBL" id="PMB99155.1"/>
    </source>
</evidence>
<proteinExistence type="predicted"/>
<dbReference type="EMBL" id="CP035810">
    <property type="protein sequence ID" value="QIN28512.1"/>
    <property type="molecule type" value="Genomic_DNA"/>
</dbReference>
<sequence length="96" mass="10789">MSDTMLSAQVPRTRPDFSHVSDVMLYDIARHTASLLIAELIARADAATDESDREQWEARLRLVDEQVAALDPDDRAGLIAQNEAWDDESHALRDRA</sequence>
<dbReference type="RefSeq" id="WP_102159938.1">
    <property type="nucleotide sequence ID" value="NZ_CP035810.1"/>
</dbReference>
<keyword evidence="3" id="KW-1185">Reference proteome</keyword>
<evidence type="ECO:0000313" key="4">
    <source>
        <dbReference type="Proteomes" id="UP000501518"/>
    </source>
</evidence>
<evidence type="ECO:0000313" key="2">
    <source>
        <dbReference type="EMBL" id="QIN28512.1"/>
    </source>
</evidence>
<name>A0A2N6PKF7_9MICO</name>
<accession>A0A2N6PKF7</accession>
<protein>
    <submittedName>
        <fullName evidence="1">Uncharacterized protein</fullName>
    </submittedName>
</protein>
<dbReference type="AlphaFoldDB" id="A0A2N6PKF7"/>
<dbReference type="EMBL" id="PNFZ01000001">
    <property type="protein sequence ID" value="PMB99155.1"/>
    <property type="molecule type" value="Genomic_DNA"/>
</dbReference>
<dbReference type="OrthoDB" id="5117962at2"/>
<organism evidence="1 3">
    <name type="scientific">Brevibacterium luteolum</name>
    <dbReference type="NCBI Taxonomy" id="199591"/>
    <lineage>
        <taxon>Bacteria</taxon>
        <taxon>Bacillati</taxon>
        <taxon>Actinomycetota</taxon>
        <taxon>Actinomycetes</taxon>
        <taxon>Micrococcales</taxon>
        <taxon>Brevibacteriaceae</taxon>
        <taxon>Brevibacterium</taxon>
    </lineage>
</organism>
<evidence type="ECO:0000313" key="3">
    <source>
        <dbReference type="Proteomes" id="UP000235703"/>
    </source>
</evidence>
<dbReference type="Proteomes" id="UP000235703">
    <property type="component" value="Unassembled WGS sequence"/>
</dbReference>